<feature type="region of interest" description="Disordered" evidence="8">
    <location>
        <begin position="1"/>
        <end position="23"/>
    </location>
</feature>
<dbReference type="InterPro" id="IPR036188">
    <property type="entry name" value="FAD/NAD-bd_sf"/>
</dbReference>
<evidence type="ECO:0000313" key="12">
    <source>
        <dbReference type="EMBL" id="CAD9689811.1"/>
    </source>
</evidence>
<feature type="domain" description="Flavoprotein pyridine nucleotide cytochrome reductase-like FAD-binding" evidence="11">
    <location>
        <begin position="948"/>
        <end position="1030"/>
    </location>
</feature>
<organism evidence="12">
    <name type="scientific">Mucochytrium quahogii</name>
    <dbReference type="NCBI Taxonomy" id="96639"/>
    <lineage>
        <taxon>Eukaryota</taxon>
        <taxon>Sar</taxon>
        <taxon>Stramenopiles</taxon>
        <taxon>Bigyra</taxon>
        <taxon>Labyrinthulomycetes</taxon>
        <taxon>Thraustochytrida</taxon>
        <taxon>Thraustochytriidae</taxon>
        <taxon>Mucochytrium</taxon>
    </lineage>
</organism>
<accession>A0A7S2S549</accession>
<feature type="domain" description="Oxidoreductase FAD/NAD(P)-binding" evidence="9">
    <location>
        <begin position="1055"/>
        <end position="1170"/>
    </location>
</feature>
<dbReference type="EC" id="1.3.1.6" evidence="6"/>
<keyword evidence="3" id="KW-0274">FAD</keyword>
<dbReference type="Gene3D" id="3.40.50.80">
    <property type="entry name" value="Nucleotide-binding domain of ferredoxin-NADP reductase (FNR) module"/>
    <property type="match status" value="1"/>
</dbReference>
<dbReference type="InterPro" id="IPR024932">
    <property type="entry name" value="ApbE"/>
</dbReference>
<dbReference type="InterPro" id="IPR027477">
    <property type="entry name" value="Succ_DH/fumarate_Rdtase_cat_sf"/>
</dbReference>
<gene>
    <name evidence="12" type="ORF">QSP1433_LOCUS10378</name>
</gene>
<dbReference type="Pfam" id="PF02424">
    <property type="entry name" value="ApbE"/>
    <property type="match status" value="1"/>
</dbReference>
<comment type="cofactor">
    <cofactor evidence="1">
        <name>FAD</name>
        <dbReference type="ChEBI" id="CHEBI:57692"/>
    </cofactor>
</comment>
<keyword evidence="2" id="KW-0285">Flavoprotein</keyword>
<evidence type="ECO:0000256" key="7">
    <source>
        <dbReference type="ARBA" id="ARBA00077246"/>
    </source>
</evidence>
<dbReference type="SUPFAM" id="SSF143631">
    <property type="entry name" value="ApbE-like"/>
    <property type="match status" value="2"/>
</dbReference>
<dbReference type="Gene3D" id="3.10.520.10">
    <property type="entry name" value="ApbE-like domains"/>
    <property type="match status" value="1"/>
</dbReference>
<dbReference type="PRINTS" id="PR00406">
    <property type="entry name" value="CYTB5RDTASE"/>
</dbReference>
<dbReference type="GO" id="GO:0010181">
    <property type="term" value="F:FMN binding"/>
    <property type="evidence" value="ECO:0007669"/>
    <property type="project" value="InterPro"/>
</dbReference>
<evidence type="ECO:0000256" key="2">
    <source>
        <dbReference type="ARBA" id="ARBA00022630"/>
    </source>
</evidence>
<evidence type="ECO:0000256" key="1">
    <source>
        <dbReference type="ARBA" id="ARBA00001974"/>
    </source>
</evidence>
<dbReference type="InterPro" id="IPR010960">
    <property type="entry name" value="Flavocytochrome_c"/>
</dbReference>
<dbReference type="SUPFAM" id="SSF63380">
    <property type="entry name" value="Riboflavin synthase domain-like"/>
    <property type="match status" value="1"/>
</dbReference>
<dbReference type="InterPro" id="IPR050315">
    <property type="entry name" value="FAD-oxidoreductase_2"/>
</dbReference>
<evidence type="ECO:0000256" key="5">
    <source>
        <dbReference type="ARBA" id="ARBA00050832"/>
    </source>
</evidence>
<proteinExistence type="predicted"/>
<name>A0A7S2S549_9STRA</name>
<protein>
    <recommendedName>
        <fullName evidence="6">fumarate reductase (NADH)</fullName>
        <ecNumber evidence="6">1.3.1.6</ecNumber>
    </recommendedName>
    <alternativeName>
        <fullName evidence="7">NADH-dependent fumarate reductase</fullName>
    </alternativeName>
</protein>
<feature type="domain" description="FAD-dependent oxidoreductase 2 FAD-binding" evidence="10">
    <location>
        <begin position="433"/>
        <end position="896"/>
    </location>
</feature>
<evidence type="ECO:0000256" key="6">
    <source>
        <dbReference type="ARBA" id="ARBA00067004"/>
    </source>
</evidence>
<comment type="catalytic activity">
    <reaction evidence="5">
        <text>succinate + NAD(+) = fumarate + NADH + H(+)</text>
        <dbReference type="Rhea" id="RHEA:18281"/>
        <dbReference type="ChEBI" id="CHEBI:15378"/>
        <dbReference type="ChEBI" id="CHEBI:29806"/>
        <dbReference type="ChEBI" id="CHEBI:30031"/>
        <dbReference type="ChEBI" id="CHEBI:57540"/>
        <dbReference type="ChEBI" id="CHEBI:57945"/>
        <dbReference type="EC" id="1.3.1.6"/>
    </reaction>
</comment>
<dbReference type="Pfam" id="PF00970">
    <property type="entry name" value="FAD_binding_6"/>
    <property type="match status" value="1"/>
</dbReference>
<dbReference type="NCBIfam" id="TIGR01813">
    <property type="entry name" value="flavo_cyto_c"/>
    <property type="match status" value="1"/>
</dbReference>
<sequence length="1191" mass="130575">MGADGKGSASKVTGNSDFVRPSAPVELDGDEVLDVVQGSRMCMPFSVKYVVPKGAEANDVRAKVETVMDDLFDLTEKTFSNYSEDSEVSKINSLKQGEQHELSPSMKSLLMASKVMVKRTRGVFDPAVAPLLKYYSETAIKVRKLALEKEKRKSEGKHLDIIDHWRGLLFRGFGDSEGSLSTALERLHSISNWFSFQFSEDRNFISKKHNDALLDLNGISKGWLIDEAVRRLHEECNIQNVYVDWAGDVKVLGNHPSGRKWTVAVVEPASLEKLRERVADKACDTGEALLKLGQEEDRTENYIAVLELNDGDAVATSGDYEQVFLHKDRLYSHVVNPKKARLMELDETHLAQTVVVCKSCMYADALATAALSCETTEAARSLLDPFRTNFFSPISDFMLYAREGPRITRLVVPGLESNQQHEQRMSRHKPANVVIVGGGLAGLSAAFEAADAGATVTILEKEERTGGNSAKATSGINGWGTQTQAKLGIMDEERLFERDTFRSGKGGITNPSLVRTLSIQSATAIHWLMDKFGVPLTVLSQLGGHSAKRTHRAPPDENGRPVPIGFLIMKTLRDKIDEEYADRIKVITQARVTKLLFTTDSTGSKSVTGVEYSLQEELTQMTCDSVVIATGGFGRDRSANGLIAKYRPDLVGFPTTSGPYAVGDGIALAEGIGANLVDMDKIQLHPTGFIDPANPLNPTKFLAPEAIRGSGAILVNSNGTRFVNELELRSVVAKAILDNCSSYPDGGPPFAWVLMSPSAQELFGPAVLDFYKNRLGLFEDAETVDDIAKLIGCPSETLKDTIAKYESAFKAGVCIETDKTVFPSLISNSDSKFVLARVTPAIHYCMGGLDINAAGEVQEVIEKSVVGKHRHIRRLFAAGEVTGGVHGNNRLGGNSLLECVVFGRIAGDRAATVNQNPTPDSNLFPGTGRDGWVPCVLREMRNTDAIYGKSTRSIRFNLHGSLQRCGLKVGQYVGVRGVLDGETLQGFFSPITRPNDEGVIGILCRVDSKGGPIVKLLEYSRPGNVLQVKAMGGLALDFQDSGIFWKGRQIKRFGMICGGTGIAPMIQIIREYIHFVSRSDPKNISPMGLNLVYAAEEESDLAFMTILDGIKRDYPEHFRFYPVLNKPPLGWAEGVGFVDSHDLRRHLFHPPNETDLVVMCGPPVFETIMCRTLEKLGFESRHYFAYSQDKI</sequence>
<dbReference type="SUPFAM" id="SSF51905">
    <property type="entry name" value="FAD/NAD(P)-binding domain"/>
    <property type="match status" value="1"/>
</dbReference>
<dbReference type="InterPro" id="IPR008333">
    <property type="entry name" value="Cbr1-like_FAD-bd_dom"/>
</dbReference>
<dbReference type="Gene3D" id="3.50.50.60">
    <property type="entry name" value="FAD/NAD(P)-binding domain"/>
    <property type="match status" value="1"/>
</dbReference>
<dbReference type="EMBL" id="HBHK01016569">
    <property type="protein sequence ID" value="CAD9689811.1"/>
    <property type="molecule type" value="Transcribed_RNA"/>
</dbReference>
<dbReference type="CDD" id="cd06183">
    <property type="entry name" value="cyt_b5_reduct_like"/>
    <property type="match status" value="1"/>
</dbReference>
<evidence type="ECO:0000259" key="9">
    <source>
        <dbReference type="Pfam" id="PF00175"/>
    </source>
</evidence>
<dbReference type="InterPro" id="IPR003953">
    <property type="entry name" value="FAD-dep_OxRdtase_2_FAD-bd"/>
</dbReference>
<dbReference type="AlphaFoldDB" id="A0A7S2S549"/>
<dbReference type="InterPro" id="IPR017938">
    <property type="entry name" value="Riboflavin_synthase-like_b-brl"/>
</dbReference>
<dbReference type="GO" id="GO:0016156">
    <property type="term" value="F:fumarate reductase (NADH) activity"/>
    <property type="evidence" value="ECO:0007669"/>
    <property type="project" value="UniProtKB-EC"/>
</dbReference>
<dbReference type="InterPro" id="IPR001433">
    <property type="entry name" value="OxRdtase_FAD/NAD-bd"/>
</dbReference>
<dbReference type="SUPFAM" id="SSF56425">
    <property type="entry name" value="Succinate dehydrogenase/fumarate reductase flavoprotein, catalytic domain"/>
    <property type="match status" value="1"/>
</dbReference>
<dbReference type="InterPro" id="IPR039261">
    <property type="entry name" value="FNR_nucleotide-bd"/>
</dbReference>
<evidence type="ECO:0000259" key="11">
    <source>
        <dbReference type="Pfam" id="PF00970"/>
    </source>
</evidence>
<keyword evidence="4" id="KW-0560">Oxidoreductase</keyword>
<dbReference type="Gene3D" id="2.40.30.10">
    <property type="entry name" value="Translation factors"/>
    <property type="match status" value="1"/>
</dbReference>
<evidence type="ECO:0000256" key="8">
    <source>
        <dbReference type="SAM" id="MobiDB-lite"/>
    </source>
</evidence>
<dbReference type="Pfam" id="PF00175">
    <property type="entry name" value="NAD_binding_1"/>
    <property type="match status" value="1"/>
</dbReference>
<evidence type="ECO:0000256" key="4">
    <source>
        <dbReference type="ARBA" id="ARBA00023002"/>
    </source>
</evidence>
<dbReference type="Gene3D" id="3.90.700.10">
    <property type="entry name" value="Succinate dehydrogenase/fumarate reductase flavoprotein, catalytic domain"/>
    <property type="match status" value="1"/>
</dbReference>
<reference evidence="12" key="1">
    <citation type="submission" date="2021-01" db="EMBL/GenBank/DDBJ databases">
        <authorList>
            <person name="Corre E."/>
            <person name="Pelletier E."/>
            <person name="Niang G."/>
            <person name="Scheremetjew M."/>
            <person name="Finn R."/>
            <person name="Kale V."/>
            <person name="Holt S."/>
            <person name="Cochrane G."/>
            <person name="Meng A."/>
            <person name="Brown T."/>
            <person name="Cohen L."/>
        </authorList>
    </citation>
    <scope>NUCLEOTIDE SEQUENCE</scope>
    <source>
        <strain evidence="12">NY070348D</strain>
    </source>
</reference>
<dbReference type="FunFam" id="3.90.700.10:FF:000007">
    <property type="entry name" value="NADH-dependent fumarate reductase"/>
    <property type="match status" value="1"/>
</dbReference>
<dbReference type="SUPFAM" id="SSF52343">
    <property type="entry name" value="Ferredoxin reductase-like, C-terminal NADP-linked domain"/>
    <property type="match status" value="1"/>
</dbReference>
<dbReference type="InterPro" id="IPR003374">
    <property type="entry name" value="ApbE-like_sf"/>
</dbReference>
<dbReference type="PANTHER" id="PTHR43400">
    <property type="entry name" value="FUMARATE REDUCTASE"/>
    <property type="match status" value="1"/>
</dbReference>
<dbReference type="Pfam" id="PF00890">
    <property type="entry name" value="FAD_binding_2"/>
    <property type="match status" value="1"/>
</dbReference>
<evidence type="ECO:0000256" key="3">
    <source>
        <dbReference type="ARBA" id="ARBA00022827"/>
    </source>
</evidence>
<evidence type="ECO:0000259" key="10">
    <source>
        <dbReference type="Pfam" id="PF00890"/>
    </source>
</evidence>
<dbReference type="PANTHER" id="PTHR43400:SF7">
    <property type="entry name" value="FAD-DEPENDENT OXIDOREDUCTASE 2 FAD BINDING DOMAIN-CONTAINING PROTEIN"/>
    <property type="match status" value="1"/>
</dbReference>